<proteinExistence type="predicted"/>
<evidence type="ECO:0000313" key="2">
    <source>
        <dbReference type="EMBL" id="CAB5187208.1"/>
    </source>
</evidence>
<reference evidence="2" key="1">
    <citation type="submission" date="2020-05" db="EMBL/GenBank/DDBJ databases">
        <authorList>
            <person name="Chiriac C."/>
            <person name="Salcher M."/>
            <person name="Ghai R."/>
            <person name="Kavagutti S V."/>
        </authorList>
    </citation>
    <scope>NUCLEOTIDE SEQUENCE</scope>
</reference>
<sequence>MALPNSGGGYQLGDGNSNEPFLSDQGDITSGLTSAVTLTAAQLATGIISTTPGSALNYTLPLASDVDSLFNNAHVNSSFDFSVINLSGANIGTIATNTGWTLVGTMGVAVSSSSLFRARKLGDATWTLYRIG</sequence>
<gene>
    <name evidence="2" type="ORF">UFOVP165_16</name>
    <name evidence="1" type="ORF">UFOVP72_3</name>
</gene>
<dbReference type="EMBL" id="LR797828">
    <property type="protein sequence ID" value="CAB4242029.1"/>
    <property type="molecule type" value="Genomic_DNA"/>
</dbReference>
<accession>A0A6J7WAU7</accession>
<organism evidence="2">
    <name type="scientific">uncultured Caudovirales phage</name>
    <dbReference type="NCBI Taxonomy" id="2100421"/>
    <lineage>
        <taxon>Viruses</taxon>
        <taxon>Duplodnaviria</taxon>
        <taxon>Heunggongvirae</taxon>
        <taxon>Uroviricota</taxon>
        <taxon>Caudoviricetes</taxon>
        <taxon>Peduoviridae</taxon>
        <taxon>Maltschvirus</taxon>
        <taxon>Maltschvirus maltsch</taxon>
    </lineage>
</organism>
<evidence type="ECO:0000313" key="1">
    <source>
        <dbReference type="EMBL" id="CAB4242029.1"/>
    </source>
</evidence>
<protein>
    <submittedName>
        <fullName evidence="2">Uncharacterized protein</fullName>
    </submittedName>
</protein>
<dbReference type="EMBL" id="LR798212">
    <property type="protein sequence ID" value="CAB5187208.1"/>
    <property type="molecule type" value="Genomic_DNA"/>
</dbReference>
<name>A0A6J7WAU7_9CAUD</name>